<proteinExistence type="predicted"/>
<feature type="transmembrane region" description="Helical" evidence="3">
    <location>
        <begin position="489"/>
        <end position="510"/>
    </location>
</feature>
<dbReference type="CDD" id="cd06328">
    <property type="entry name" value="PBP1_SBP-like"/>
    <property type="match status" value="1"/>
</dbReference>
<feature type="compositionally biased region" description="Pro residues" evidence="2">
    <location>
        <begin position="474"/>
        <end position="486"/>
    </location>
</feature>
<evidence type="ECO:0000313" key="5">
    <source>
        <dbReference type="EMBL" id="HGB25074.1"/>
    </source>
</evidence>
<keyword evidence="3" id="KW-1133">Transmembrane helix</keyword>
<dbReference type="SUPFAM" id="SSF53822">
    <property type="entry name" value="Periplasmic binding protein-like I"/>
    <property type="match status" value="1"/>
</dbReference>
<dbReference type="EMBL" id="DTIB01000076">
    <property type="protein sequence ID" value="HGB25074.1"/>
    <property type="molecule type" value="Genomic_DNA"/>
</dbReference>
<keyword evidence="1" id="KW-0732">Signal</keyword>
<accession>A0A7C3SL76</accession>
<dbReference type="PANTHER" id="PTHR30483">
    <property type="entry name" value="LEUCINE-SPECIFIC-BINDING PROTEIN"/>
    <property type="match status" value="1"/>
</dbReference>
<organism evidence="5">
    <name type="scientific">Thermofilum pendens</name>
    <dbReference type="NCBI Taxonomy" id="2269"/>
    <lineage>
        <taxon>Archaea</taxon>
        <taxon>Thermoproteota</taxon>
        <taxon>Thermoprotei</taxon>
        <taxon>Thermofilales</taxon>
        <taxon>Thermofilaceae</taxon>
        <taxon>Thermofilum</taxon>
    </lineage>
</organism>
<dbReference type="Pfam" id="PF13458">
    <property type="entry name" value="Peripla_BP_6"/>
    <property type="match status" value="1"/>
</dbReference>
<feature type="compositionally biased region" description="Pro residues" evidence="2">
    <location>
        <begin position="455"/>
        <end position="464"/>
    </location>
</feature>
<gene>
    <name evidence="5" type="ORF">ENV88_03345</name>
</gene>
<sequence>MNKSNLARRLAALLALLLALPLVSFTAHAQPKEIRIGIVTDRSGALSYYGDMSINGFILGLMYALNIPSFETITPNLEWKLVWEDKVIHIIAASNVPAGQQVPDPVTATKVAEDLILNKGVEILVGTADSPSAIALTQIAEKYKVVFLVVPAADHEITKTYLNRYVFQISSTTWHDAIAGGTYAVKLGKTVAFLAPANSWGRSTVAAWSAVIQQNGGTVVADIYAPVTTTDFTPYIQALLASKAEVFVPVWAGATALALYQQINASGVYQRMKVTSGIPDLATLNLLRMGLYLPNYEGMMKYAWNLPQNNPVNDWLVSKYIELYKKKALPTMGTLLTAFPLPDLFVGEGFVAGHALGLALQKTGGSTDPEKLISALEGLSFFSVKGQITIRKEDHRTIQDMYIARIVWDTESLKKYYTADELPDLYKPLWNLGMFAVKYIDTVKSVTPPVEATLPSPPPPPPQQEQPKPEQPKPEQPAPAPQPQPAPDYTPYIVAVLVVVVIVVAALLLVRGKPRK</sequence>
<keyword evidence="3" id="KW-0472">Membrane</keyword>
<feature type="domain" description="Leucine-binding protein" evidence="4">
    <location>
        <begin position="104"/>
        <end position="407"/>
    </location>
</feature>
<dbReference type="InterPro" id="IPR051010">
    <property type="entry name" value="BCAA_transport"/>
</dbReference>
<dbReference type="Gene3D" id="3.40.50.2300">
    <property type="match status" value="2"/>
</dbReference>
<dbReference type="AlphaFoldDB" id="A0A7C3SL76"/>
<evidence type="ECO:0000259" key="4">
    <source>
        <dbReference type="Pfam" id="PF13458"/>
    </source>
</evidence>
<dbReference type="InterPro" id="IPR028081">
    <property type="entry name" value="Leu-bd"/>
</dbReference>
<protein>
    <recommendedName>
        <fullName evidence="4">Leucine-binding protein domain-containing protein</fullName>
    </recommendedName>
</protein>
<feature type="region of interest" description="Disordered" evidence="2">
    <location>
        <begin position="449"/>
        <end position="486"/>
    </location>
</feature>
<keyword evidence="3" id="KW-0812">Transmembrane</keyword>
<reference evidence="5" key="1">
    <citation type="journal article" date="2020" name="mSystems">
        <title>Genome- and Community-Level Interaction Insights into Carbon Utilization and Element Cycling Functions of Hydrothermarchaeota in Hydrothermal Sediment.</title>
        <authorList>
            <person name="Zhou Z."/>
            <person name="Liu Y."/>
            <person name="Xu W."/>
            <person name="Pan J."/>
            <person name="Luo Z.H."/>
            <person name="Li M."/>
        </authorList>
    </citation>
    <scope>NUCLEOTIDE SEQUENCE [LARGE SCALE GENOMIC DNA]</scope>
    <source>
        <strain evidence="5">SpSt-8</strain>
    </source>
</reference>
<evidence type="ECO:0000256" key="3">
    <source>
        <dbReference type="SAM" id="Phobius"/>
    </source>
</evidence>
<evidence type="ECO:0000256" key="2">
    <source>
        <dbReference type="SAM" id="MobiDB-lite"/>
    </source>
</evidence>
<name>A0A7C3SL76_THEPE</name>
<comment type="caution">
    <text evidence="5">The sequence shown here is derived from an EMBL/GenBank/DDBJ whole genome shotgun (WGS) entry which is preliminary data.</text>
</comment>
<dbReference type="InterPro" id="IPR028082">
    <property type="entry name" value="Peripla_BP_I"/>
</dbReference>
<evidence type="ECO:0000256" key="1">
    <source>
        <dbReference type="ARBA" id="ARBA00022729"/>
    </source>
</evidence>
<dbReference type="PANTHER" id="PTHR30483:SF6">
    <property type="entry name" value="PERIPLASMIC BINDING PROTEIN OF ABC TRANSPORTER FOR NATURAL AMINO ACIDS"/>
    <property type="match status" value="1"/>
</dbReference>